<dbReference type="OrthoDB" id="8635217at2"/>
<dbReference type="RefSeq" id="WP_079568020.1">
    <property type="nucleotide sequence ID" value="NZ_LT670818.1"/>
</dbReference>
<evidence type="ECO:0000313" key="5">
    <source>
        <dbReference type="Proteomes" id="UP000190675"/>
    </source>
</evidence>
<dbReference type="Gene3D" id="3.30.429.10">
    <property type="entry name" value="Macrophage Migration Inhibitory Factor"/>
    <property type="match status" value="1"/>
</dbReference>
<feature type="region of interest" description="Disordered" evidence="2">
    <location>
        <begin position="66"/>
        <end position="86"/>
    </location>
</feature>
<dbReference type="AlphaFoldDB" id="A0A1M5NLD5"/>
<keyword evidence="1" id="KW-0413">Isomerase</keyword>
<dbReference type="EMBL" id="LT670818">
    <property type="protein sequence ID" value="SHG90341.1"/>
    <property type="molecule type" value="Genomic_DNA"/>
</dbReference>
<dbReference type="Proteomes" id="UP000190675">
    <property type="component" value="Chromosome I"/>
</dbReference>
<dbReference type="InterPro" id="IPR014347">
    <property type="entry name" value="Tautomerase/MIF_sf"/>
</dbReference>
<name>A0A1M5NLD5_9BRAD</name>
<gene>
    <name evidence="4" type="ORF">SAMN05444169_4726</name>
</gene>
<feature type="domain" description="4-oxalocrotonate tautomerase-like" evidence="3">
    <location>
        <begin position="2"/>
        <end position="58"/>
    </location>
</feature>
<organism evidence="4 5">
    <name type="scientific">Bradyrhizobium erythrophlei</name>
    <dbReference type="NCBI Taxonomy" id="1437360"/>
    <lineage>
        <taxon>Bacteria</taxon>
        <taxon>Pseudomonadati</taxon>
        <taxon>Pseudomonadota</taxon>
        <taxon>Alphaproteobacteria</taxon>
        <taxon>Hyphomicrobiales</taxon>
        <taxon>Nitrobacteraceae</taxon>
        <taxon>Bradyrhizobium</taxon>
    </lineage>
</organism>
<proteinExistence type="predicted"/>
<feature type="compositionally biased region" description="Basic and acidic residues" evidence="2">
    <location>
        <begin position="71"/>
        <end position="86"/>
    </location>
</feature>
<reference evidence="4 5" key="1">
    <citation type="submission" date="2016-11" db="EMBL/GenBank/DDBJ databases">
        <authorList>
            <person name="Jaros S."/>
            <person name="Januszkiewicz K."/>
            <person name="Wedrychowicz H."/>
        </authorList>
    </citation>
    <scope>NUCLEOTIDE SEQUENCE [LARGE SCALE GENOMIC DNA]</scope>
    <source>
        <strain evidence="4 5">GAS242</strain>
    </source>
</reference>
<dbReference type="GO" id="GO:0016853">
    <property type="term" value="F:isomerase activity"/>
    <property type="evidence" value="ECO:0007669"/>
    <property type="project" value="UniProtKB-KW"/>
</dbReference>
<sequence>MPIISCDIRNGRTKEQKHQLAMQLTQAVVEATGVNIDNIFVVMREMPGFNFVDAGEHVPDYVPGPDGVDLAGHEQIKNRKERTQHS</sequence>
<dbReference type="InterPro" id="IPR004370">
    <property type="entry name" value="4-OT-like_dom"/>
</dbReference>
<evidence type="ECO:0000313" key="4">
    <source>
        <dbReference type="EMBL" id="SHG90341.1"/>
    </source>
</evidence>
<accession>A0A1M5NLD5</accession>
<evidence type="ECO:0000256" key="2">
    <source>
        <dbReference type="SAM" id="MobiDB-lite"/>
    </source>
</evidence>
<dbReference type="Pfam" id="PF01361">
    <property type="entry name" value="Tautomerase"/>
    <property type="match status" value="1"/>
</dbReference>
<evidence type="ECO:0000259" key="3">
    <source>
        <dbReference type="Pfam" id="PF01361"/>
    </source>
</evidence>
<evidence type="ECO:0000256" key="1">
    <source>
        <dbReference type="ARBA" id="ARBA00023235"/>
    </source>
</evidence>
<protein>
    <submittedName>
        <fullName evidence="4">Alpha-subunit of trans-3-chloroacrylic acid dehalogenase</fullName>
    </submittedName>
</protein>
<dbReference type="SUPFAM" id="SSF55331">
    <property type="entry name" value="Tautomerase/MIF"/>
    <property type="match status" value="1"/>
</dbReference>